<keyword evidence="6" id="KW-1185">Reference proteome</keyword>
<feature type="domain" description="HTH araC/xylS-type" evidence="4">
    <location>
        <begin position="155"/>
        <end position="227"/>
    </location>
</feature>
<evidence type="ECO:0000256" key="3">
    <source>
        <dbReference type="ARBA" id="ARBA00023163"/>
    </source>
</evidence>
<dbReference type="EMBL" id="ADVG01000004">
    <property type="protein sequence ID" value="EFH80906.1"/>
    <property type="molecule type" value="Genomic_DNA"/>
</dbReference>
<proteinExistence type="predicted"/>
<dbReference type="AlphaFoldDB" id="D6U222"/>
<keyword evidence="1" id="KW-0805">Transcription regulation</keyword>
<accession>D6U222</accession>
<gene>
    <name evidence="5" type="ORF">Krac_1541</name>
</gene>
<dbReference type="Proteomes" id="UP000004508">
    <property type="component" value="Unassembled WGS sequence"/>
</dbReference>
<dbReference type="InParanoid" id="D6U222"/>
<organism evidence="5 6">
    <name type="scientific">Ktedonobacter racemifer DSM 44963</name>
    <dbReference type="NCBI Taxonomy" id="485913"/>
    <lineage>
        <taxon>Bacteria</taxon>
        <taxon>Bacillati</taxon>
        <taxon>Chloroflexota</taxon>
        <taxon>Ktedonobacteria</taxon>
        <taxon>Ktedonobacterales</taxon>
        <taxon>Ktedonobacteraceae</taxon>
        <taxon>Ktedonobacter</taxon>
    </lineage>
</organism>
<dbReference type="InterPro" id="IPR050204">
    <property type="entry name" value="AraC_XylS_family_regulators"/>
</dbReference>
<evidence type="ECO:0000259" key="4">
    <source>
        <dbReference type="PROSITE" id="PS01124"/>
    </source>
</evidence>
<dbReference type="PANTHER" id="PTHR46796">
    <property type="entry name" value="HTH-TYPE TRANSCRIPTIONAL ACTIVATOR RHAS-RELATED"/>
    <property type="match status" value="1"/>
</dbReference>
<keyword evidence="3" id="KW-0804">Transcription</keyword>
<evidence type="ECO:0000256" key="2">
    <source>
        <dbReference type="ARBA" id="ARBA00023125"/>
    </source>
</evidence>
<dbReference type="eggNOG" id="COG2207">
    <property type="taxonomic scope" value="Bacteria"/>
</dbReference>
<dbReference type="PROSITE" id="PS01124">
    <property type="entry name" value="HTH_ARAC_FAMILY_2"/>
    <property type="match status" value="1"/>
</dbReference>
<dbReference type="InterPro" id="IPR009057">
    <property type="entry name" value="Homeodomain-like_sf"/>
</dbReference>
<name>D6U222_KTERA</name>
<dbReference type="GO" id="GO:0043565">
    <property type="term" value="F:sequence-specific DNA binding"/>
    <property type="evidence" value="ECO:0007669"/>
    <property type="project" value="InterPro"/>
</dbReference>
<dbReference type="GO" id="GO:0003700">
    <property type="term" value="F:DNA-binding transcription factor activity"/>
    <property type="evidence" value="ECO:0007669"/>
    <property type="project" value="InterPro"/>
</dbReference>
<evidence type="ECO:0000313" key="5">
    <source>
        <dbReference type="EMBL" id="EFH80906.1"/>
    </source>
</evidence>
<dbReference type="SUPFAM" id="SSF46689">
    <property type="entry name" value="Homeodomain-like"/>
    <property type="match status" value="1"/>
</dbReference>
<evidence type="ECO:0000256" key="1">
    <source>
        <dbReference type="ARBA" id="ARBA00023015"/>
    </source>
</evidence>
<keyword evidence="2" id="KW-0238">DNA-binding</keyword>
<reference evidence="5 6" key="1">
    <citation type="journal article" date="2011" name="Stand. Genomic Sci.">
        <title>Non-contiguous finished genome sequence and contextual data of the filamentous soil bacterium Ktedonobacter racemifer type strain (SOSP1-21).</title>
        <authorList>
            <person name="Chang Y.J."/>
            <person name="Land M."/>
            <person name="Hauser L."/>
            <person name="Chertkov O."/>
            <person name="Del Rio T.G."/>
            <person name="Nolan M."/>
            <person name="Copeland A."/>
            <person name="Tice H."/>
            <person name="Cheng J.F."/>
            <person name="Lucas S."/>
            <person name="Han C."/>
            <person name="Goodwin L."/>
            <person name="Pitluck S."/>
            <person name="Ivanova N."/>
            <person name="Ovchinikova G."/>
            <person name="Pati A."/>
            <person name="Chen A."/>
            <person name="Palaniappan K."/>
            <person name="Mavromatis K."/>
            <person name="Liolios K."/>
            <person name="Brettin T."/>
            <person name="Fiebig A."/>
            <person name="Rohde M."/>
            <person name="Abt B."/>
            <person name="Goker M."/>
            <person name="Detter J.C."/>
            <person name="Woyke T."/>
            <person name="Bristow J."/>
            <person name="Eisen J.A."/>
            <person name="Markowitz V."/>
            <person name="Hugenholtz P."/>
            <person name="Kyrpides N.C."/>
            <person name="Klenk H.P."/>
            <person name="Lapidus A."/>
        </authorList>
    </citation>
    <scope>NUCLEOTIDE SEQUENCE [LARGE SCALE GENOMIC DNA]</scope>
    <source>
        <strain evidence="6">DSM 44963</strain>
    </source>
</reference>
<dbReference type="SMART" id="SM00342">
    <property type="entry name" value="HTH_ARAC"/>
    <property type="match status" value="1"/>
</dbReference>
<evidence type="ECO:0000313" key="6">
    <source>
        <dbReference type="Proteomes" id="UP000004508"/>
    </source>
</evidence>
<sequence length="243" mass="27445">MEAVAGVRVIFRERPSDSPFVERVWSSYSQGCGMFTSIAASHWMMVVTRLQGKITLDIQGPETRATKVYCPADGEWTGILFKFGTFMPLFPTSTLVDGGVTLPEATRQSFWLHGSGWQFPSYENAETFVDRLVREGLLVVEPAIESVLRGQPNTLSARSLQRRFLTATGMSYTDARLIERARLATILLQQGISIQDVVYQAGYFDQSHLIRELKRFIGWTPAQIKDRNQSGQVSFLYNTDLFE</sequence>
<dbReference type="STRING" id="485913.Krac_1541"/>
<dbReference type="Gene3D" id="1.10.10.60">
    <property type="entry name" value="Homeodomain-like"/>
    <property type="match status" value="1"/>
</dbReference>
<comment type="caution">
    <text evidence="5">The sequence shown here is derived from an EMBL/GenBank/DDBJ whole genome shotgun (WGS) entry which is preliminary data.</text>
</comment>
<protein>
    <submittedName>
        <fullName evidence="5">Transcriptional regulator, AraC family</fullName>
    </submittedName>
</protein>
<dbReference type="Pfam" id="PF12833">
    <property type="entry name" value="HTH_18"/>
    <property type="match status" value="1"/>
</dbReference>
<dbReference type="InterPro" id="IPR018060">
    <property type="entry name" value="HTH_AraC"/>
</dbReference>